<dbReference type="InterPro" id="IPR035996">
    <property type="entry name" value="4pyrrol_Methylase_sf"/>
</dbReference>
<dbReference type="GO" id="GO:0032259">
    <property type="term" value="P:methylation"/>
    <property type="evidence" value="ECO:0007669"/>
    <property type="project" value="UniProtKB-KW"/>
</dbReference>
<dbReference type="CDD" id="cd11648">
    <property type="entry name" value="RsmI"/>
    <property type="match status" value="1"/>
</dbReference>
<dbReference type="InterPro" id="IPR014777">
    <property type="entry name" value="4pyrrole_Mease_sub1"/>
</dbReference>
<feature type="non-terminal residue" evidence="7">
    <location>
        <position position="170"/>
    </location>
</feature>
<keyword evidence="5" id="KW-0949">S-adenosyl-L-methionine</keyword>
<evidence type="ECO:0000313" key="7">
    <source>
        <dbReference type="EMBL" id="KKM23427.1"/>
    </source>
</evidence>
<dbReference type="InterPro" id="IPR008189">
    <property type="entry name" value="rRNA_ssu_MeTfrase_I"/>
</dbReference>
<dbReference type="Gene3D" id="3.30.950.10">
    <property type="entry name" value="Methyltransferase, Cobalt-precorrin-4 Transmethylase, Domain 2"/>
    <property type="match status" value="1"/>
</dbReference>
<reference evidence="7" key="1">
    <citation type="journal article" date="2015" name="Nature">
        <title>Complex archaea that bridge the gap between prokaryotes and eukaryotes.</title>
        <authorList>
            <person name="Spang A."/>
            <person name="Saw J.H."/>
            <person name="Jorgensen S.L."/>
            <person name="Zaremba-Niedzwiedzka K."/>
            <person name="Martijn J."/>
            <person name="Lind A.E."/>
            <person name="van Eijk R."/>
            <person name="Schleper C."/>
            <person name="Guy L."/>
            <person name="Ettema T.J."/>
        </authorList>
    </citation>
    <scope>NUCLEOTIDE SEQUENCE</scope>
</reference>
<dbReference type="EMBL" id="LAZR01013126">
    <property type="protein sequence ID" value="KKM23427.1"/>
    <property type="molecule type" value="Genomic_DNA"/>
</dbReference>
<gene>
    <name evidence="7" type="ORF">LCGC14_1615270</name>
</gene>
<evidence type="ECO:0000256" key="5">
    <source>
        <dbReference type="ARBA" id="ARBA00022691"/>
    </source>
</evidence>
<accession>A0A0F9I7A7</accession>
<evidence type="ECO:0000256" key="1">
    <source>
        <dbReference type="ARBA" id="ARBA00022490"/>
    </source>
</evidence>
<dbReference type="FunFam" id="3.40.1010.10:FF:000007">
    <property type="entry name" value="Ribosomal RNA small subunit methyltransferase I"/>
    <property type="match status" value="1"/>
</dbReference>
<organism evidence="7">
    <name type="scientific">marine sediment metagenome</name>
    <dbReference type="NCBI Taxonomy" id="412755"/>
    <lineage>
        <taxon>unclassified sequences</taxon>
        <taxon>metagenomes</taxon>
        <taxon>ecological metagenomes</taxon>
    </lineage>
</organism>
<dbReference type="InterPro" id="IPR014776">
    <property type="entry name" value="4pyrrole_Mease_sub2"/>
</dbReference>
<dbReference type="Pfam" id="PF00590">
    <property type="entry name" value="TP_methylase"/>
    <property type="match status" value="1"/>
</dbReference>
<name>A0A0F9I7A7_9ZZZZ</name>
<feature type="domain" description="Tetrapyrrole methylase" evidence="6">
    <location>
        <begin position="4"/>
        <end position="169"/>
    </location>
</feature>
<dbReference type="Gene3D" id="3.40.1010.10">
    <property type="entry name" value="Cobalt-precorrin-4 Transmethylase, Domain 1"/>
    <property type="match status" value="1"/>
</dbReference>
<evidence type="ECO:0000256" key="4">
    <source>
        <dbReference type="ARBA" id="ARBA00022679"/>
    </source>
</evidence>
<keyword evidence="4" id="KW-0808">Transferase</keyword>
<dbReference type="InterPro" id="IPR000878">
    <property type="entry name" value="4pyrrol_Mease"/>
</dbReference>
<protein>
    <recommendedName>
        <fullName evidence="6">Tetrapyrrole methylase domain-containing protein</fullName>
    </recommendedName>
</protein>
<dbReference type="AlphaFoldDB" id="A0A0F9I7A7"/>
<dbReference type="NCBIfam" id="TIGR00096">
    <property type="entry name" value="16S rRNA (cytidine(1402)-2'-O)-methyltransferase"/>
    <property type="match status" value="1"/>
</dbReference>
<comment type="caution">
    <text evidence="7">The sequence shown here is derived from an EMBL/GenBank/DDBJ whole genome shotgun (WGS) entry which is preliminary data.</text>
</comment>
<evidence type="ECO:0000256" key="3">
    <source>
        <dbReference type="ARBA" id="ARBA00022603"/>
    </source>
</evidence>
<keyword evidence="2" id="KW-0698">rRNA processing</keyword>
<dbReference type="PANTHER" id="PTHR46111:SF1">
    <property type="entry name" value="RIBOSOMAL RNA SMALL SUBUNIT METHYLTRANSFERASE I"/>
    <property type="match status" value="1"/>
</dbReference>
<keyword evidence="3" id="KW-0489">Methyltransferase</keyword>
<dbReference type="SUPFAM" id="SSF53790">
    <property type="entry name" value="Tetrapyrrole methylase"/>
    <property type="match status" value="1"/>
</dbReference>
<keyword evidence="1" id="KW-0963">Cytoplasm</keyword>
<evidence type="ECO:0000259" key="6">
    <source>
        <dbReference type="Pfam" id="PF00590"/>
    </source>
</evidence>
<dbReference type="GO" id="GO:0006364">
    <property type="term" value="P:rRNA processing"/>
    <property type="evidence" value="ECO:0007669"/>
    <property type="project" value="UniProtKB-KW"/>
</dbReference>
<dbReference type="GO" id="GO:0008168">
    <property type="term" value="F:methyltransferase activity"/>
    <property type="evidence" value="ECO:0007669"/>
    <property type="project" value="UniProtKB-KW"/>
</dbReference>
<evidence type="ECO:0000256" key="2">
    <source>
        <dbReference type="ARBA" id="ARBA00022552"/>
    </source>
</evidence>
<proteinExistence type="predicted"/>
<sequence>MAGKLFICATPIGNLGDITLRVIETLGQVDIVAAEDTRRARILLTHFDIKKKVISFHDHNETRILPKLLSELRLGRKVAQISDAGMPGIADPGHRLIKACIEAKIPFEVLPGPCAFLSGAVISGLPTDDIRFLGYFPRKSGARKRLLKTVQESPSTLVFYESPRRLKQTL</sequence>
<dbReference type="PANTHER" id="PTHR46111">
    <property type="entry name" value="RIBOSOMAL RNA SMALL SUBUNIT METHYLTRANSFERASE I"/>
    <property type="match status" value="1"/>
</dbReference>